<reference evidence="2" key="1">
    <citation type="journal article" date="2024" name="Proc. Natl. Acad. Sci. U.S.A.">
        <title>Extraordinary preservation of gene collinearity over three hundred million years revealed in homosporous lycophytes.</title>
        <authorList>
            <person name="Li C."/>
            <person name="Wickell D."/>
            <person name="Kuo L.Y."/>
            <person name="Chen X."/>
            <person name="Nie B."/>
            <person name="Liao X."/>
            <person name="Peng D."/>
            <person name="Ji J."/>
            <person name="Jenkins J."/>
            <person name="Williams M."/>
            <person name="Shu S."/>
            <person name="Plott C."/>
            <person name="Barry K."/>
            <person name="Rajasekar S."/>
            <person name="Grimwood J."/>
            <person name="Han X."/>
            <person name="Sun S."/>
            <person name="Hou Z."/>
            <person name="He W."/>
            <person name="Dai G."/>
            <person name="Sun C."/>
            <person name="Schmutz J."/>
            <person name="Leebens-Mack J.H."/>
            <person name="Li F.W."/>
            <person name="Wang L."/>
        </authorList>
    </citation>
    <scope>NUCLEOTIDE SEQUENCE [LARGE SCALE GENOMIC DNA]</scope>
    <source>
        <strain evidence="2">cv. PW_Plant_1</strain>
    </source>
</reference>
<evidence type="ECO:0000313" key="2">
    <source>
        <dbReference type="Proteomes" id="UP001162992"/>
    </source>
</evidence>
<proteinExistence type="predicted"/>
<dbReference type="EMBL" id="CM055097">
    <property type="protein sequence ID" value="KAJ7552221.1"/>
    <property type="molecule type" value="Genomic_DNA"/>
</dbReference>
<sequence length="436" mass="48848">MCVRCNHVRKVDTRCQWQKVMASCILYPPSTASASTPLNLTPECPSKSTDIVMKNTGYPERLGLIEDTQLNSSISFTGSDSNLGPILYAGPEHSTSVDCSLLQCHLCKDAKEQYHFGVSDDAFRRATLTQQAERVACRLVTVTHRRNDIVENESLVEPLESPSISRSCSVRNKKTDTSEVQVCTQLVSAFRSSSPEAYCKRSFDHSQLSESAMVSFGPDISAPTAIGNSLQIVEQDHEVHIWTERERRKKMRSMFVTLHSMLPNSSAKADKSTIVDEAISYIKSLEQNLQKLLKRKAERANNPINVNNSLVVFNSFSSKKEETSSEIEAAKCFSSNMLTKDGFLTWCSSNVVLNICAADAFFTICTVKRAGLLSEIFTCIVERHKLEVHSVQISNTRDLSKRLYMIHAQFFQDFQSACRNLKMTVEDLTICILKHA</sequence>
<evidence type="ECO:0000313" key="1">
    <source>
        <dbReference type="EMBL" id="KAJ7552221.1"/>
    </source>
</evidence>
<protein>
    <submittedName>
        <fullName evidence="1">Uncharacterized protein</fullName>
    </submittedName>
</protein>
<gene>
    <name evidence="1" type="ORF">O6H91_06G046700</name>
</gene>
<comment type="caution">
    <text evidence="1">The sequence shown here is derived from an EMBL/GenBank/DDBJ whole genome shotgun (WGS) entry which is preliminary data.</text>
</comment>
<dbReference type="Proteomes" id="UP001162992">
    <property type="component" value="Chromosome 6"/>
</dbReference>
<organism evidence="1 2">
    <name type="scientific">Diphasiastrum complanatum</name>
    <name type="common">Issler's clubmoss</name>
    <name type="synonym">Lycopodium complanatum</name>
    <dbReference type="NCBI Taxonomy" id="34168"/>
    <lineage>
        <taxon>Eukaryota</taxon>
        <taxon>Viridiplantae</taxon>
        <taxon>Streptophyta</taxon>
        <taxon>Embryophyta</taxon>
        <taxon>Tracheophyta</taxon>
        <taxon>Lycopodiopsida</taxon>
        <taxon>Lycopodiales</taxon>
        <taxon>Lycopodiaceae</taxon>
        <taxon>Lycopodioideae</taxon>
        <taxon>Diphasiastrum</taxon>
    </lineage>
</organism>
<keyword evidence="2" id="KW-1185">Reference proteome</keyword>
<name>A0ACC2DDC0_DIPCM</name>
<accession>A0ACC2DDC0</accession>